<dbReference type="PANTHER" id="PTHR12277">
    <property type="entry name" value="ALPHA/BETA HYDROLASE DOMAIN-CONTAINING PROTEIN"/>
    <property type="match status" value="1"/>
</dbReference>
<comment type="caution">
    <text evidence="2">The sequence shown here is derived from an EMBL/GenBank/DDBJ whole genome shotgun (WGS) entry which is preliminary data.</text>
</comment>
<keyword evidence="2" id="KW-0378">Hydrolase</keyword>
<gene>
    <name evidence="2" type="ORF">H4F98_07780</name>
</gene>
<evidence type="ECO:0000313" key="2">
    <source>
        <dbReference type="EMBL" id="MBB1060473.1"/>
    </source>
</evidence>
<dbReference type="Proteomes" id="UP000523196">
    <property type="component" value="Unassembled WGS sequence"/>
</dbReference>
<feature type="domain" description="Peptidase S33 tripeptidyl aminopeptidase-like C-terminal" evidence="1">
    <location>
        <begin position="195"/>
        <end position="256"/>
    </location>
</feature>
<keyword evidence="3" id="KW-1185">Reference proteome</keyword>
<reference evidence="2 3" key="1">
    <citation type="submission" date="2020-08" db="EMBL/GenBank/DDBJ databases">
        <authorList>
            <person name="Xu S."/>
            <person name="Li A."/>
        </authorList>
    </citation>
    <scope>NUCLEOTIDE SEQUENCE [LARGE SCALE GENOMIC DNA]</scope>
    <source>
        <strain evidence="2 3">119BY6-57</strain>
    </source>
</reference>
<dbReference type="Pfam" id="PF08386">
    <property type="entry name" value="Abhydrolase_4"/>
    <property type="match status" value="1"/>
</dbReference>
<dbReference type="SUPFAM" id="SSF53474">
    <property type="entry name" value="alpha/beta-Hydrolases"/>
    <property type="match status" value="1"/>
</dbReference>
<evidence type="ECO:0000313" key="3">
    <source>
        <dbReference type="Proteomes" id="UP000523196"/>
    </source>
</evidence>
<dbReference type="InterPro" id="IPR013595">
    <property type="entry name" value="Pept_S33_TAP-like_C"/>
</dbReference>
<accession>A0A7W3TLG0</accession>
<dbReference type="AlphaFoldDB" id="A0A7W3TLG0"/>
<name>A0A7W3TLG0_9GAMM</name>
<dbReference type="InterPro" id="IPR029058">
    <property type="entry name" value="AB_hydrolase_fold"/>
</dbReference>
<evidence type="ECO:0000259" key="1">
    <source>
        <dbReference type="Pfam" id="PF08386"/>
    </source>
</evidence>
<dbReference type="PANTHER" id="PTHR12277:SF79">
    <property type="entry name" value="XAA-PRO DIPEPTIDYL-PEPTIDASE-RELATED"/>
    <property type="match status" value="1"/>
</dbReference>
<dbReference type="Gene3D" id="3.40.50.1820">
    <property type="entry name" value="alpha/beta hydrolase"/>
    <property type="match status" value="1"/>
</dbReference>
<dbReference type="EMBL" id="JACHTF010000007">
    <property type="protein sequence ID" value="MBB1060473.1"/>
    <property type="molecule type" value="Genomic_DNA"/>
</dbReference>
<sequence length="262" mass="28440">MSAGRTALGTLLALALGYAALCAWLYAGQRQMVYFPAATRVAARETDFVLRHEGETLRGWVLNRDAERALLYFGGNAEAVAANRAAFARWFPEHAVYLVAYRGYGASTGTPEEAALVSDARFLFDVVSSRHRSVDVIGRSLGSGVASQLAANRPIARLVLVTPFDSLAAVGQAHYPWLPVQWLARDRYDSARHLADYRGPVLVVRAEHDALIPADSTRRLAEALPQPPRIVVLEGAGHNGFDAAPAYARALQAFLDDRPASD</sequence>
<proteinExistence type="predicted"/>
<dbReference type="GO" id="GO:0016787">
    <property type="term" value="F:hydrolase activity"/>
    <property type="evidence" value="ECO:0007669"/>
    <property type="project" value="UniProtKB-KW"/>
</dbReference>
<organism evidence="2 3">
    <name type="scientific">Marilutibacter spongiae</name>
    <dbReference type="NCBI Taxonomy" id="2025720"/>
    <lineage>
        <taxon>Bacteria</taxon>
        <taxon>Pseudomonadati</taxon>
        <taxon>Pseudomonadota</taxon>
        <taxon>Gammaproteobacteria</taxon>
        <taxon>Lysobacterales</taxon>
        <taxon>Lysobacteraceae</taxon>
        <taxon>Marilutibacter</taxon>
    </lineage>
</organism>
<dbReference type="RefSeq" id="WP_182686481.1">
    <property type="nucleotide sequence ID" value="NZ_JACHTF010000007.1"/>
</dbReference>
<protein>
    <submittedName>
        <fullName evidence="2">Alpha/beta hydrolase</fullName>
    </submittedName>
</protein>